<dbReference type="InterPro" id="IPR011990">
    <property type="entry name" value="TPR-like_helical_dom_sf"/>
</dbReference>
<feature type="compositionally biased region" description="Low complexity" evidence="3">
    <location>
        <begin position="557"/>
        <end position="570"/>
    </location>
</feature>
<dbReference type="InterPro" id="IPR019734">
    <property type="entry name" value="TPR_rpt"/>
</dbReference>
<keyword evidence="4" id="KW-0732">Signal</keyword>
<dbReference type="Proteomes" id="UP001159405">
    <property type="component" value="Unassembled WGS sequence"/>
</dbReference>
<gene>
    <name evidence="5" type="ORF">PLOB_00035917</name>
</gene>
<dbReference type="InterPro" id="IPR052630">
    <property type="entry name" value="TTC17"/>
</dbReference>
<feature type="region of interest" description="Disordered" evidence="3">
    <location>
        <begin position="716"/>
        <end position="935"/>
    </location>
</feature>
<accession>A0ABN8P3P2</accession>
<feature type="chain" id="PRO_5046375951" description="Tetratricopeptide repeat protein 17" evidence="4">
    <location>
        <begin position="25"/>
        <end position="1229"/>
    </location>
</feature>
<dbReference type="PANTHER" id="PTHR16091">
    <property type="entry name" value="TTC17 PROTEIN"/>
    <property type="match status" value="1"/>
</dbReference>
<dbReference type="Gene3D" id="1.25.40.10">
    <property type="entry name" value="Tetratricopeptide repeat domain"/>
    <property type="match status" value="2"/>
</dbReference>
<evidence type="ECO:0000313" key="5">
    <source>
        <dbReference type="EMBL" id="CAH3132481.1"/>
    </source>
</evidence>
<feature type="coiled-coil region" evidence="2">
    <location>
        <begin position="65"/>
        <end position="93"/>
    </location>
</feature>
<dbReference type="SMART" id="SM00028">
    <property type="entry name" value="TPR"/>
    <property type="match status" value="5"/>
</dbReference>
<evidence type="ECO:0008006" key="7">
    <source>
        <dbReference type="Google" id="ProtNLM"/>
    </source>
</evidence>
<evidence type="ECO:0000256" key="2">
    <source>
        <dbReference type="SAM" id="Coils"/>
    </source>
</evidence>
<name>A0ABN8P3P2_9CNID</name>
<dbReference type="PROSITE" id="PS50005">
    <property type="entry name" value="TPR"/>
    <property type="match status" value="1"/>
</dbReference>
<feature type="compositionally biased region" description="Basic and acidic residues" evidence="3">
    <location>
        <begin position="902"/>
        <end position="935"/>
    </location>
</feature>
<protein>
    <recommendedName>
        <fullName evidence="7">Tetratricopeptide repeat protein 17</fullName>
    </recommendedName>
</protein>
<feature type="region of interest" description="Disordered" evidence="3">
    <location>
        <begin position="496"/>
        <end position="519"/>
    </location>
</feature>
<dbReference type="EMBL" id="CALNXK010000051">
    <property type="protein sequence ID" value="CAH3132481.1"/>
    <property type="molecule type" value="Genomic_DNA"/>
</dbReference>
<feature type="region of interest" description="Disordered" evidence="3">
    <location>
        <begin position="557"/>
        <end position="597"/>
    </location>
</feature>
<dbReference type="PANTHER" id="PTHR16091:SF1">
    <property type="entry name" value="TETRATRICOPEPTIDE REPEAT PROTEIN 17"/>
    <property type="match status" value="1"/>
</dbReference>
<feature type="compositionally biased region" description="Basic and acidic residues" evidence="3">
    <location>
        <begin position="875"/>
        <end position="891"/>
    </location>
</feature>
<feature type="compositionally biased region" description="Polar residues" evidence="3">
    <location>
        <begin position="418"/>
        <end position="430"/>
    </location>
</feature>
<feature type="compositionally biased region" description="Polar residues" evidence="3">
    <location>
        <begin position="729"/>
        <end position="765"/>
    </location>
</feature>
<proteinExistence type="predicted"/>
<feature type="region of interest" description="Disordered" evidence="3">
    <location>
        <begin position="392"/>
        <end position="442"/>
    </location>
</feature>
<dbReference type="Pfam" id="PF13176">
    <property type="entry name" value="TPR_7"/>
    <property type="match status" value="1"/>
</dbReference>
<keyword evidence="2" id="KW-0175">Coiled coil</keyword>
<keyword evidence="6" id="KW-1185">Reference proteome</keyword>
<evidence type="ECO:0000313" key="6">
    <source>
        <dbReference type="Proteomes" id="UP001159405"/>
    </source>
</evidence>
<feature type="compositionally biased region" description="Basic and acidic residues" evidence="3">
    <location>
        <begin position="766"/>
        <end position="795"/>
    </location>
</feature>
<organism evidence="5 6">
    <name type="scientific">Porites lobata</name>
    <dbReference type="NCBI Taxonomy" id="104759"/>
    <lineage>
        <taxon>Eukaryota</taxon>
        <taxon>Metazoa</taxon>
        <taxon>Cnidaria</taxon>
        <taxon>Anthozoa</taxon>
        <taxon>Hexacorallia</taxon>
        <taxon>Scleractinia</taxon>
        <taxon>Fungiina</taxon>
        <taxon>Poritidae</taxon>
        <taxon>Porites</taxon>
    </lineage>
</organism>
<sequence length="1229" mass="137168">MYDFNLVIYLIFFATLWSLPFCEGATHWIVTEDGRIQQQADSIFNLKSPYDLVTFIHQQSAYDRLKILREEYLEEKRKVIEARERERAEIQQTFYKEDPDCLDAGKHISEFKLYLDMTNPFTTNDINIPDHVSLCQPLPSHFEPPYCRNELPTVIYSYDHLEGVNSKHQLNASVEPTLLASLSSYFKTAEDLGGHVSVAMEQNSSSWVLLNLAAYYWRIKGNGLEAIECLRQALYFSPREHKDQALVSLAAVLYHANYSHESLILLHAAMDTGNELSLYHFLLGNIYASLKMYEMADLSYRFMLVMSPDTESLCERVKAVRCELTLKDLLQQQHLNFNESMDSLKTPELDLTTKSSSEEVEKKQLLPLEVFKMQLKQMFALIQDSSRYQDTCKSRASPLEKNLLMQSDPSGPKEKQTNEALSGETETSASSREDSKYQAAENKSATIQIKTLEKSTPMTQSIEPTPYLEVDYQQTSGDSKDQENGKSGIERLDKTSETLSEAANAPSDNSNISSEEETMRNLQEARLALNRLNSIIKTVSCSRQSASSTMVVADEISSQSGSSVDSGDASKTTSTPIKATSTKSAQMKAGDSQRVGRRGEIGVMMPSRDSDRRKDNAEIIFLEETKFSKQKGESLLISKNGPGLKWNQMASKNTREDSNVELLFEEAKGSRHIGPKHTPPLQSQDMLVLAQKCHSVGAKRRKGEASAMECLTQDTDVQTQSSTTPFAIPQTNAETDFSKSTTNSEQTGSDDSAKVSSNDMASDQSSLKEKVRENGEENKVDRNETIDGKSEKDSDLNVVGNSEMKGSKQSELAAEVGESEGAENSDSTVVDKSELKISSDQDSGEEKTWEEEDQNLEESGRDNGESEGKISSSDRNADEKSNVNGDKDSKQNKHATIAADESLEKGEKLTSSKSQMEEERTDYKSRKTVHNDKASQTIKERVREAEFLHKVGAGSNVFETNFMNVRTSGALHELSDEECKHIEGVHALIMRNKHFSAWLSLDTKNIDVRTHMDFVSDVHDFAKEPRCTAKIRNNFHTFASLQGVANAGKLEQVAEAGLTQTLLTVGRTLKDSIDEMGTRIFNALQKNSTSWVLLNIASLYWRVQGDTAEAIKCLRQALSFSPPNARDVAHVGLASILLREGHLDDTVIVIKKALEVSPSLALGHFILGNVFGAQSNIPEAIQHYLLALQLEPGFTPAVERLKIIQCVLWKQQKALEKEASDLRKLLTPN</sequence>
<evidence type="ECO:0000256" key="4">
    <source>
        <dbReference type="SAM" id="SignalP"/>
    </source>
</evidence>
<feature type="repeat" description="TPR" evidence="1">
    <location>
        <begin position="1161"/>
        <end position="1194"/>
    </location>
</feature>
<feature type="signal peptide" evidence="4">
    <location>
        <begin position="1"/>
        <end position="24"/>
    </location>
</feature>
<dbReference type="SUPFAM" id="SSF48452">
    <property type="entry name" value="TPR-like"/>
    <property type="match status" value="1"/>
</dbReference>
<feature type="compositionally biased region" description="Polar residues" evidence="3">
    <location>
        <begin position="571"/>
        <end position="585"/>
    </location>
</feature>
<feature type="compositionally biased region" description="Basic and acidic residues" evidence="3">
    <location>
        <begin position="829"/>
        <end position="847"/>
    </location>
</feature>
<comment type="caution">
    <text evidence="5">The sequence shown here is derived from an EMBL/GenBank/DDBJ whole genome shotgun (WGS) entry which is preliminary data.</text>
</comment>
<evidence type="ECO:0000256" key="1">
    <source>
        <dbReference type="PROSITE-ProRule" id="PRU00339"/>
    </source>
</evidence>
<evidence type="ECO:0000256" key="3">
    <source>
        <dbReference type="SAM" id="MobiDB-lite"/>
    </source>
</evidence>
<feature type="compositionally biased region" description="Basic and acidic residues" evidence="3">
    <location>
        <begin position="858"/>
        <end position="868"/>
    </location>
</feature>
<keyword evidence="1" id="KW-0802">TPR repeat</keyword>
<feature type="compositionally biased region" description="Polar residues" evidence="3">
    <location>
        <begin position="497"/>
        <end position="513"/>
    </location>
</feature>
<reference evidence="5 6" key="1">
    <citation type="submission" date="2022-05" db="EMBL/GenBank/DDBJ databases">
        <authorList>
            <consortium name="Genoscope - CEA"/>
            <person name="William W."/>
        </authorList>
    </citation>
    <scope>NUCLEOTIDE SEQUENCE [LARGE SCALE GENOMIC DNA]</scope>
</reference>